<dbReference type="InterPro" id="IPR027417">
    <property type="entry name" value="P-loop_NTPase"/>
</dbReference>
<dbReference type="eggNOG" id="COG1401">
    <property type="taxonomic scope" value="Bacteria"/>
</dbReference>
<evidence type="ECO:0000259" key="1">
    <source>
        <dbReference type="SMART" id="SM00382"/>
    </source>
</evidence>
<dbReference type="InterPro" id="IPR003593">
    <property type="entry name" value="AAA+_ATPase"/>
</dbReference>
<evidence type="ECO:0000313" key="3">
    <source>
        <dbReference type="Proteomes" id="UP000003858"/>
    </source>
</evidence>
<dbReference type="Proteomes" id="UP000003858">
    <property type="component" value="Unassembled WGS sequence"/>
</dbReference>
<organism evidence="2 3">
    <name type="scientific">Streptococcus mitis bv. 2 str. SK95</name>
    <dbReference type="NCBI Taxonomy" id="1000588"/>
    <lineage>
        <taxon>Bacteria</taxon>
        <taxon>Bacillati</taxon>
        <taxon>Bacillota</taxon>
        <taxon>Bacilli</taxon>
        <taxon>Lactobacillales</taxon>
        <taxon>Streptococcaceae</taxon>
        <taxon>Streptococcus</taxon>
    </lineage>
</organism>
<sequence length="641" mass="74834">MDKRKLGLEDFYAWYQENKIRLREDAFKYSIHNEKLREEFLKEWPLDRILTMSIDEYVIGKGAKSNSFCYGLERGKYKSLFMGIGGGGSSKFGIYWNEKTKSYKDQANKVIPLSELDHRFTKLKTDLYEIIKEGIHLKFDNPIFDIKKSTNEFIGRSAVVTKLLCIYSENHSFLGVNMNSQNEFWNRLIPQLNQGGSYRQNHEICKLFSKTYPELESSMLGSILFEYSKDFIDNNNKQEEKQMNAQINFQHPLSRTLLSSKNLILRGAPGTGKTYLAKEIAKELTDGNEDQIGFVQFHPSYDYTDFVEGLRPVSNGDGAIEFKLQDGIFKQFCQKAKETQKTGGQDNFEEAWDSYLAYINNSDEKEYLTKGSYLSVNSKQNLSVNYDKGTSGWSLSRNYVYELYKDPNYDEQKYYKSEGKKVLETLKKRFGLKDYISPTEIDTDKKFVFIIDEINRGEISKIFGELFFSIDKDYRGEKGSVSTQYANLHESDEKFYIPENVYIIGTMNDIDRSVDTFDFAMRRRFRFVEVTAESQLYILDNELDGHEEEAKKRLRNLNAAIENVQELNSHYHIGPSYFRNLKELDYDYELLWSDYLKPLLEDYLRGSYEETETLDTLKKAFDLTNNEQTNQQETGDNDADN</sequence>
<dbReference type="InterPro" id="IPR052934">
    <property type="entry name" value="Methyl-DNA_Rec/Restrict_Enz"/>
</dbReference>
<dbReference type="Pfam" id="PF07728">
    <property type="entry name" value="AAA_5"/>
    <property type="match status" value="2"/>
</dbReference>
<dbReference type="PANTHER" id="PTHR37291:SF1">
    <property type="entry name" value="TYPE IV METHYL-DIRECTED RESTRICTION ENZYME ECOKMCRB SUBUNIT"/>
    <property type="match status" value="1"/>
</dbReference>
<dbReference type="eggNOG" id="COG0714">
    <property type="taxonomic scope" value="Bacteria"/>
</dbReference>
<evidence type="ECO:0000313" key="2">
    <source>
        <dbReference type="EMBL" id="EGU69845.1"/>
    </source>
</evidence>
<dbReference type="EMBL" id="AFUB01000002">
    <property type="protein sequence ID" value="EGU69845.1"/>
    <property type="molecule type" value="Genomic_DNA"/>
</dbReference>
<protein>
    <submittedName>
        <fullName evidence="2">Putative 5-methylcytosine-specific restriction enzyme B</fullName>
    </submittedName>
</protein>
<dbReference type="InterPro" id="IPR011704">
    <property type="entry name" value="ATPase_dyneun-rel_AAA"/>
</dbReference>
<name>F9LUF7_STROR</name>
<feature type="domain" description="AAA+ ATPase" evidence="1">
    <location>
        <begin position="259"/>
        <end position="536"/>
    </location>
</feature>
<dbReference type="SUPFAM" id="SSF52540">
    <property type="entry name" value="P-loop containing nucleoside triphosphate hydrolases"/>
    <property type="match status" value="1"/>
</dbReference>
<gene>
    <name evidence="2" type="ORF">HMPREF9965_1401</name>
</gene>
<accession>F9LUF7</accession>
<dbReference type="AlphaFoldDB" id="F9LUF7"/>
<dbReference type="GO" id="GO:0005524">
    <property type="term" value="F:ATP binding"/>
    <property type="evidence" value="ECO:0007669"/>
    <property type="project" value="InterPro"/>
</dbReference>
<dbReference type="GO" id="GO:0016887">
    <property type="term" value="F:ATP hydrolysis activity"/>
    <property type="evidence" value="ECO:0007669"/>
    <property type="project" value="InterPro"/>
</dbReference>
<dbReference type="PATRIC" id="fig|1000588.3.peg.51"/>
<dbReference type="RefSeq" id="WP_000361304.1">
    <property type="nucleotide sequence ID" value="NZ_AFUB01000002.1"/>
</dbReference>
<dbReference type="Gene3D" id="3.40.50.300">
    <property type="entry name" value="P-loop containing nucleotide triphosphate hydrolases"/>
    <property type="match status" value="2"/>
</dbReference>
<dbReference type="CDD" id="cd00009">
    <property type="entry name" value="AAA"/>
    <property type="match status" value="1"/>
</dbReference>
<comment type="caution">
    <text evidence="2">The sequence shown here is derived from an EMBL/GenBank/DDBJ whole genome shotgun (WGS) entry which is preliminary data.</text>
</comment>
<proteinExistence type="predicted"/>
<dbReference type="PANTHER" id="PTHR37291">
    <property type="entry name" value="5-METHYLCYTOSINE-SPECIFIC RESTRICTION ENZYME B"/>
    <property type="match status" value="1"/>
</dbReference>
<reference evidence="2 3" key="1">
    <citation type="submission" date="2011-05" db="EMBL/GenBank/DDBJ databases">
        <authorList>
            <person name="Durkin A.S."/>
            <person name="Radune D."/>
            <person name="Hostetler J."/>
            <person name="Torralba M."/>
            <person name="Gillis M."/>
            <person name="Methe B."/>
            <person name="Sutton G."/>
            <person name="Nelson K.E."/>
        </authorList>
    </citation>
    <scope>NUCLEOTIDE SEQUENCE [LARGE SCALE GENOMIC DNA]</scope>
    <source>
        <strain evidence="2 3">SK95</strain>
    </source>
</reference>
<dbReference type="SMART" id="SM00382">
    <property type="entry name" value="AAA"/>
    <property type="match status" value="1"/>
</dbReference>